<evidence type="ECO:0000256" key="5">
    <source>
        <dbReference type="ARBA" id="ARBA00023136"/>
    </source>
</evidence>
<feature type="transmembrane region" description="Helical" evidence="6">
    <location>
        <begin position="112"/>
        <end position="132"/>
    </location>
</feature>
<protein>
    <submittedName>
        <fullName evidence="7">ABC transporter permease</fullName>
    </submittedName>
</protein>
<evidence type="ECO:0000256" key="6">
    <source>
        <dbReference type="SAM" id="Phobius"/>
    </source>
</evidence>
<organism evidence="7 8">
    <name type="scientific">Candidatus Segetimicrobium genomatis</name>
    <dbReference type="NCBI Taxonomy" id="2569760"/>
    <lineage>
        <taxon>Bacteria</taxon>
        <taxon>Bacillati</taxon>
        <taxon>Candidatus Sysuimicrobiota</taxon>
        <taxon>Candidatus Sysuimicrobiia</taxon>
        <taxon>Candidatus Sysuimicrobiales</taxon>
        <taxon>Candidatus Segetimicrobiaceae</taxon>
        <taxon>Candidatus Segetimicrobium</taxon>
    </lineage>
</organism>
<evidence type="ECO:0000256" key="1">
    <source>
        <dbReference type="ARBA" id="ARBA00004651"/>
    </source>
</evidence>
<dbReference type="AlphaFoldDB" id="A0A537M803"/>
<dbReference type="Pfam" id="PF02653">
    <property type="entry name" value="BPD_transp_2"/>
    <property type="match status" value="1"/>
</dbReference>
<keyword evidence="3 6" id="KW-0812">Transmembrane</keyword>
<accession>A0A537M803</accession>
<keyword evidence="2" id="KW-1003">Cell membrane</keyword>
<feature type="transmembrane region" description="Helical" evidence="6">
    <location>
        <begin position="243"/>
        <end position="267"/>
    </location>
</feature>
<dbReference type="PANTHER" id="PTHR32196:SF72">
    <property type="entry name" value="RIBOSE IMPORT PERMEASE PROTEIN RBSC"/>
    <property type="match status" value="1"/>
</dbReference>
<comment type="subcellular location">
    <subcellularLocation>
        <location evidence="1">Cell membrane</location>
        <topology evidence="1">Multi-pass membrane protein</topology>
    </subcellularLocation>
</comment>
<dbReference type="EMBL" id="VBAM01000024">
    <property type="protein sequence ID" value="TMJ16389.1"/>
    <property type="molecule type" value="Genomic_DNA"/>
</dbReference>
<name>A0A537M803_9BACT</name>
<sequence>MRFGRGVVGLLAVLVAWAAFSALSPFFLTGSNIMNVGSQVGPLAIAALGEMVVIITGGFDVSIGAVAALVTVVTAGALNAVGPAGILAAPLVGIACGAVNGILVSYGGVQPIIATLGMLSFARGFALILSGGSQAVMLRDTGALAWLGYGQLGGIPAGLAVTVVVILLLVSLLRGLRLGRWFYMVGSNRQAAELVGVPVKAAIAWAYALCGAAVSLTALFYLARASAGLPTEGTGLELQAIAAAVIGGASLTGGVGAPVPVFFGALFIQTLSNALDLAGISPFVKEVVLGAVIVFAGLIDYIIRKISETQPVGRDGRAPDTQTHVG</sequence>
<evidence type="ECO:0000256" key="4">
    <source>
        <dbReference type="ARBA" id="ARBA00022989"/>
    </source>
</evidence>
<evidence type="ECO:0000256" key="2">
    <source>
        <dbReference type="ARBA" id="ARBA00022475"/>
    </source>
</evidence>
<evidence type="ECO:0000313" key="7">
    <source>
        <dbReference type="EMBL" id="TMJ16389.1"/>
    </source>
</evidence>
<proteinExistence type="predicted"/>
<dbReference type="InterPro" id="IPR001851">
    <property type="entry name" value="ABC_transp_permease"/>
</dbReference>
<dbReference type="GO" id="GO:0022857">
    <property type="term" value="F:transmembrane transporter activity"/>
    <property type="evidence" value="ECO:0007669"/>
    <property type="project" value="InterPro"/>
</dbReference>
<dbReference type="Proteomes" id="UP000320393">
    <property type="component" value="Unassembled WGS sequence"/>
</dbReference>
<keyword evidence="4 6" id="KW-1133">Transmembrane helix</keyword>
<dbReference type="PANTHER" id="PTHR32196">
    <property type="entry name" value="ABC TRANSPORTER PERMEASE PROTEIN YPHD-RELATED-RELATED"/>
    <property type="match status" value="1"/>
</dbReference>
<reference evidence="7 8" key="1">
    <citation type="journal article" date="2019" name="Nat. Microbiol.">
        <title>Mediterranean grassland soil C-N compound turnover is dependent on rainfall and depth, and is mediated by genomically divergent microorganisms.</title>
        <authorList>
            <person name="Diamond S."/>
            <person name="Andeer P.F."/>
            <person name="Li Z."/>
            <person name="Crits-Christoph A."/>
            <person name="Burstein D."/>
            <person name="Anantharaman K."/>
            <person name="Lane K.R."/>
            <person name="Thomas B.C."/>
            <person name="Pan C."/>
            <person name="Northen T.R."/>
            <person name="Banfield J.F."/>
        </authorList>
    </citation>
    <scope>NUCLEOTIDE SEQUENCE [LARGE SCALE GENOMIC DNA]</scope>
    <source>
        <strain evidence="7">NP_5</strain>
    </source>
</reference>
<feature type="transmembrane region" description="Helical" evidence="6">
    <location>
        <begin position="202"/>
        <end position="222"/>
    </location>
</feature>
<evidence type="ECO:0000313" key="8">
    <source>
        <dbReference type="Proteomes" id="UP000320393"/>
    </source>
</evidence>
<feature type="transmembrane region" description="Helical" evidence="6">
    <location>
        <begin position="45"/>
        <end position="72"/>
    </location>
</feature>
<feature type="transmembrane region" description="Helical" evidence="6">
    <location>
        <begin position="84"/>
        <end position="106"/>
    </location>
</feature>
<gene>
    <name evidence="7" type="ORF">E6H02_00820</name>
</gene>
<dbReference type="GO" id="GO:0005886">
    <property type="term" value="C:plasma membrane"/>
    <property type="evidence" value="ECO:0007669"/>
    <property type="project" value="UniProtKB-SubCell"/>
</dbReference>
<feature type="transmembrane region" description="Helical" evidence="6">
    <location>
        <begin position="144"/>
        <end position="173"/>
    </location>
</feature>
<feature type="transmembrane region" description="Helical" evidence="6">
    <location>
        <begin position="287"/>
        <end position="303"/>
    </location>
</feature>
<keyword evidence="5 6" id="KW-0472">Membrane</keyword>
<dbReference type="CDD" id="cd06579">
    <property type="entry name" value="TM_PBP1_transp_AraH_like"/>
    <property type="match status" value="1"/>
</dbReference>
<evidence type="ECO:0000256" key="3">
    <source>
        <dbReference type="ARBA" id="ARBA00022692"/>
    </source>
</evidence>
<comment type="caution">
    <text evidence="7">The sequence shown here is derived from an EMBL/GenBank/DDBJ whole genome shotgun (WGS) entry which is preliminary data.</text>
</comment>